<evidence type="ECO:0008006" key="3">
    <source>
        <dbReference type="Google" id="ProtNLM"/>
    </source>
</evidence>
<dbReference type="Proteomes" id="UP000823619">
    <property type="component" value="Unassembled WGS sequence"/>
</dbReference>
<comment type="caution">
    <text evidence="1">The sequence shown here is derived from an EMBL/GenBank/DDBJ whole genome shotgun (WGS) entry which is preliminary data.</text>
</comment>
<proteinExistence type="predicted"/>
<name>A0A9D9EF80_9BACT</name>
<reference evidence="1" key="1">
    <citation type="submission" date="2020-10" db="EMBL/GenBank/DDBJ databases">
        <authorList>
            <person name="Gilroy R."/>
        </authorList>
    </citation>
    <scope>NUCLEOTIDE SEQUENCE</scope>
    <source>
        <strain evidence="1">D5-748</strain>
    </source>
</reference>
<evidence type="ECO:0000313" key="1">
    <source>
        <dbReference type="EMBL" id="MBO8445838.1"/>
    </source>
</evidence>
<sequence>MKNIFKISVLVISVCLVPLSCTPEEQRLDSGPESNSFVRITHTSDSYTVPAISGSGFSAGSVQWGDGRSDKYSSGLTHIYSGSGEYTVVIGTCNPEEITFNGIGGITDIDLSSF</sequence>
<accession>A0A9D9EF80</accession>
<protein>
    <recommendedName>
        <fullName evidence="3">PKD domain-containing protein</fullName>
    </recommendedName>
</protein>
<organism evidence="1 2">
    <name type="scientific">Candidatus Cryptobacteroides merdavium</name>
    <dbReference type="NCBI Taxonomy" id="2840769"/>
    <lineage>
        <taxon>Bacteria</taxon>
        <taxon>Pseudomonadati</taxon>
        <taxon>Bacteroidota</taxon>
        <taxon>Bacteroidia</taxon>
        <taxon>Bacteroidales</taxon>
        <taxon>Candidatus Cryptobacteroides</taxon>
    </lineage>
</organism>
<gene>
    <name evidence="1" type="ORF">IAC23_09165</name>
</gene>
<reference evidence="1" key="2">
    <citation type="journal article" date="2021" name="PeerJ">
        <title>Extensive microbial diversity within the chicken gut microbiome revealed by metagenomics and culture.</title>
        <authorList>
            <person name="Gilroy R."/>
            <person name="Ravi A."/>
            <person name="Getino M."/>
            <person name="Pursley I."/>
            <person name="Horton D.L."/>
            <person name="Alikhan N.F."/>
            <person name="Baker D."/>
            <person name="Gharbi K."/>
            <person name="Hall N."/>
            <person name="Watson M."/>
            <person name="Adriaenssens E.M."/>
            <person name="Foster-Nyarko E."/>
            <person name="Jarju S."/>
            <person name="Secka A."/>
            <person name="Antonio M."/>
            <person name="Oren A."/>
            <person name="Chaudhuri R.R."/>
            <person name="La Ragione R."/>
            <person name="Hildebrand F."/>
            <person name="Pallen M.J."/>
        </authorList>
    </citation>
    <scope>NUCLEOTIDE SEQUENCE</scope>
    <source>
        <strain evidence="1">D5-748</strain>
    </source>
</reference>
<dbReference type="EMBL" id="JADIMO010000116">
    <property type="protein sequence ID" value="MBO8445838.1"/>
    <property type="molecule type" value="Genomic_DNA"/>
</dbReference>
<dbReference type="AlphaFoldDB" id="A0A9D9EF80"/>
<evidence type="ECO:0000313" key="2">
    <source>
        <dbReference type="Proteomes" id="UP000823619"/>
    </source>
</evidence>